<dbReference type="InterPro" id="IPR050426">
    <property type="entry name" value="Glycosyltransferase_28"/>
</dbReference>
<evidence type="ECO:0000259" key="2">
    <source>
        <dbReference type="Pfam" id="PF06722"/>
    </source>
</evidence>
<name>A0A8K0WMV6_9HYPO</name>
<dbReference type="Pfam" id="PF06722">
    <property type="entry name" value="EryCIII-like_C"/>
    <property type="match status" value="1"/>
</dbReference>
<dbReference type="InterPro" id="IPR010610">
    <property type="entry name" value="EryCIII-like_C"/>
</dbReference>
<feature type="chain" id="PRO_5035463373" description="Erythromycin biosynthesis protein CIII-like C-terminal domain-containing protein" evidence="1">
    <location>
        <begin position="26"/>
        <end position="509"/>
    </location>
</feature>
<dbReference type="PANTHER" id="PTHR48050:SF13">
    <property type="entry name" value="STEROL 3-BETA-GLUCOSYLTRANSFERASE UGT80A2"/>
    <property type="match status" value="1"/>
</dbReference>
<organism evidence="3 4">
    <name type="scientific">Stachybotrys elegans</name>
    <dbReference type="NCBI Taxonomy" id="80388"/>
    <lineage>
        <taxon>Eukaryota</taxon>
        <taxon>Fungi</taxon>
        <taxon>Dikarya</taxon>
        <taxon>Ascomycota</taxon>
        <taxon>Pezizomycotina</taxon>
        <taxon>Sordariomycetes</taxon>
        <taxon>Hypocreomycetidae</taxon>
        <taxon>Hypocreales</taxon>
        <taxon>Stachybotryaceae</taxon>
        <taxon>Stachybotrys</taxon>
    </lineage>
</organism>
<gene>
    <name evidence="3" type="ORF">B0I35DRAFT_360877</name>
</gene>
<dbReference type="PANTHER" id="PTHR48050">
    <property type="entry name" value="STEROL 3-BETA-GLUCOSYLTRANSFERASE"/>
    <property type="match status" value="1"/>
</dbReference>
<keyword evidence="1" id="KW-0732">Signal</keyword>
<comment type="caution">
    <text evidence="3">The sequence shown here is derived from an EMBL/GenBank/DDBJ whole genome shotgun (WGS) entry which is preliminary data.</text>
</comment>
<feature type="domain" description="Erythromycin biosynthesis protein CIII-like C-terminal" evidence="2">
    <location>
        <begin position="382"/>
        <end position="500"/>
    </location>
</feature>
<dbReference type="Proteomes" id="UP000813444">
    <property type="component" value="Unassembled WGS sequence"/>
</dbReference>
<proteinExistence type="predicted"/>
<dbReference type="AlphaFoldDB" id="A0A8K0WMV6"/>
<dbReference type="SUPFAM" id="SSF53756">
    <property type="entry name" value="UDP-Glycosyltransferase/glycogen phosphorylase"/>
    <property type="match status" value="1"/>
</dbReference>
<protein>
    <recommendedName>
        <fullName evidence="2">Erythromycin biosynthesis protein CIII-like C-terminal domain-containing protein</fullName>
    </recommendedName>
</protein>
<evidence type="ECO:0000256" key="1">
    <source>
        <dbReference type="SAM" id="SignalP"/>
    </source>
</evidence>
<dbReference type="Gene3D" id="3.40.50.2000">
    <property type="entry name" value="Glycogen Phosphorylase B"/>
    <property type="match status" value="2"/>
</dbReference>
<accession>A0A8K0WMV6</accession>
<evidence type="ECO:0000313" key="3">
    <source>
        <dbReference type="EMBL" id="KAH7308482.1"/>
    </source>
</evidence>
<dbReference type="GO" id="GO:0016757">
    <property type="term" value="F:glycosyltransferase activity"/>
    <property type="evidence" value="ECO:0007669"/>
    <property type="project" value="UniProtKB-ARBA"/>
</dbReference>
<reference evidence="3" key="1">
    <citation type="journal article" date="2021" name="Nat. Commun.">
        <title>Genetic determinants of endophytism in the Arabidopsis root mycobiome.</title>
        <authorList>
            <person name="Mesny F."/>
            <person name="Miyauchi S."/>
            <person name="Thiergart T."/>
            <person name="Pickel B."/>
            <person name="Atanasova L."/>
            <person name="Karlsson M."/>
            <person name="Huettel B."/>
            <person name="Barry K.W."/>
            <person name="Haridas S."/>
            <person name="Chen C."/>
            <person name="Bauer D."/>
            <person name="Andreopoulos W."/>
            <person name="Pangilinan J."/>
            <person name="LaButti K."/>
            <person name="Riley R."/>
            <person name="Lipzen A."/>
            <person name="Clum A."/>
            <person name="Drula E."/>
            <person name="Henrissat B."/>
            <person name="Kohler A."/>
            <person name="Grigoriev I.V."/>
            <person name="Martin F.M."/>
            <person name="Hacquard S."/>
        </authorList>
    </citation>
    <scope>NUCLEOTIDE SEQUENCE</scope>
    <source>
        <strain evidence="3">MPI-CAGE-CH-0235</strain>
    </source>
</reference>
<dbReference type="OrthoDB" id="407298at2759"/>
<sequence length="509" mass="55328">MSRRLLLGGALVVALIAFSLMGAEAPPERAPYIQGRNKTVLVLANMEHGLTNVHSATAFALLEKYPDIDVHYGSFGPVEKRAARLSAFARARTPEARDIIFHKLKGFSYTEALRVENRTMENTVHAAGLAGLNTIAKDMQQYISPWSAESHLELYHELRALINEIDPAVIVLDPLFRPGIDATRDLNRQHVIVSPNTLIDNFVGEQPYGAMFWKYPTMASGLSFPIPLKDVPLNIYLSLIMIRSVVMTPALSAKKAILREKGLKDPINFFGLHRPDVPWISMTQEGASIPLDVVPPNVTCAGPILVDSAPAEEQDPELVAWMKKAPTILVNLGSHVIVAMTGGLARVLSATNVQVIWKFNKDGEYSDDVLAPLQPYVDSGRVKMSNWLPADPYALLQTGDIVASLHHGGASCYHEAVAAGVPHVIFPLWADLYNYAALVGDLGIGVWACPETSPNWSSECVGDAILKVVDSEASAAIKAKASQLGAKVQAQPKGREVAAREIAKLAYVK</sequence>
<evidence type="ECO:0000313" key="4">
    <source>
        <dbReference type="Proteomes" id="UP000813444"/>
    </source>
</evidence>
<feature type="signal peptide" evidence="1">
    <location>
        <begin position="1"/>
        <end position="25"/>
    </location>
</feature>
<dbReference type="EMBL" id="JAGPNK010000015">
    <property type="protein sequence ID" value="KAH7308482.1"/>
    <property type="molecule type" value="Genomic_DNA"/>
</dbReference>
<keyword evidence="4" id="KW-1185">Reference proteome</keyword>